<dbReference type="PROSITE" id="PS51257">
    <property type="entry name" value="PROKAR_LIPOPROTEIN"/>
    <property type="match status" value="1"/>
</dbReference>
<feature type="region of interest" description="Disordered" evidence="1">
    <location>
        <begin position="26"/>
        <end position="91"/>
    </location>
</feature>
<dbReference type="EMBL" id="JAROAV010000008">
    <property type="protein sequence ID" value="MDF8263071.1"/>
    <property type="molecule type" value="Genomic_DNA"/>
</dbReference>
<dbReference type="RefSeq" id="WP_277190870.1">
    <property type="nucleotide sequence ID" value="NZ_JAROAV010000008.1"/>
</dbReference>
<accession>A0ABT6C2C2</accession>
<feature type="chain" id="PRO_5045565046" description="DUF732 domain-containing protein" evidence="2">
    <location>
        <begin position="25"/>
        <end position="151"/>
    </location>
</feature>
<organism evidence="3 4">
    <name type="scientific">Luteipulveratus flavus</name>
    <dbReference type="NCBI Taxonomy" id="3031728"/>
    <lineage>
        <taxon>Bacteria</taxon>
        <taxon>Bacillati</taxon>
        <taxon>Actinomycetota</taxon>
        <taxon>Actinomycetes</taxon>
        <taxon>Micrococcales</taxon>
        <taxon>Dermacoccaceae</taxon>
        <taxon>Luteipulveratus</taxon>
    </lineage>
</organism>
<evidence type="ECO:0000313" key="4">
    <source>
        <dbReference type="Proteomes" id="UP001528912"/>
    </source>
</evidence>
<proteinExistence type="predicted"/>
<keyword evidence="2" id="KW-0732">Signal</keyword>
<gene>
    <name evidence="3" type="ORF">P4R38_02275</name>
</gene>
<comment type="caution">
    <text evidence="3">The sequence shown here is derived from an EMBL/GenBank/DDBJ whole genome shotgun (WGS) entry which is preliminary data.</text>
</comment>
<evidence type="ECO:0000256" key="1">
    <source>
        <dbReference type="SAM" id="MobiDB-lite"/>
    </source>
</evidence>
<feature type="signal peptide" evidence="2">
    <location>
        <begin position="1"/>
        <end position="24"/>
    </location>
</feature>
<protein>
    <recommendedName>
        <fullName evidence="5">DUF732 domain-containing protein</fullName>
    </recommendedName>
</protein>
<evidence type="ECO:0000313" key="3">
    <source>
        <dbReference type="EMBL" id="MDF8263071.1"/>
    </source>
</evidence>
<dbReference type="Proteomes" id="UP001528912">
    <property type="component" value="Unassembled WGS sequence"/>
</dbReference>
<evidence type="ECO:0000256" key="2">
    <source>
        <dbReference type="SAM" id="SignalP"/>
    </source>
</evidence>
<keyword evidence="4" id="KW-1185">Reference proteome</keyword>
<name>A0ABT6C2C2_9MICO</name>
<reference evidence="3 4" key="1">
    <citation type="submission" date="2023-03" db="EMBL/GenBank/DDBJ databases">
        <title>YIM 133296 draft genome.</title>
        <authorList>
            <person name="Xiong L."/>
        </authorList>
    </citation>
    <scope>NUCLEOTIDE SEQUENCE [LARGE SCALE GENOMIC DNA]</scope>
    <source>
        <strain evidence="3 4">YIM 133296</strain>
    </source>
</reference>
<feature type="compositionally biased region" description="Low complexity" evidence="1">
    <location>
        <begin position="26"/>
        <end position="47"/>
    </location>
</feature>
<evidence type="ECO:0008006" key="5">
    <source>
        <dbReference type="Google" id="ProtNLM"/>
    </source>
</evidence>
<sequence length="151" mass="15278">MTHTTRLRLAACSLLLAAPLALTACGGDSSDQPSSQPATAAPTSSAPEGIASGEPNPGATSGTEDSKTKPSKSEVSAGLKDAYDKRGGKDTSVLNTTKLSDCIADKAYDTTSNKTLNALKDGRLDDVDAADTDKLAGYTKTCAKSAAKIPG</sequence>